<name>A0A9X1VCG8_9BACT</name>
<dbReference type="Pfam" id="PF04940">
    <property type="entry name" value="BLUF"/>
    <property type="match status" value="1"/>
</dbReference>
<gene>
    <name evidence="2" type="ORF">MON38_01035</name>
</gene>
<dbReference type="AlphaFoldDB" id="A0A9X1VCG8"/>
<dbReference type="Gene3D" id="3.30.70.100">
    <property type="match status" value="1"/>
</dbReference>
<keyword evidence="3" id="KW-1185">Reference proteome</keyword>
<organism evidence="2 3">
    <name type="scientific">Hymenobacter cyanobacteriorum</name>
    <dbReference type="NCBI Taxonomy" id="2926463"/>
    <lineage>
        <taxon>Bacteria</taxon>
        <taxon>Pseudomonadati</taxon>
        <taxon>Bacteroidota</taxon>
        <taxon>Cytophagia</taxon>
        <taxon>Cytophagales</taxon>
        <taxon>Hymenobacteraceae</taxon>
        <taxon>Hymenobacter</taxon>
    </lineage>
</organism>
<protein>
    <submittedName>
        <fullName evidence="2">BLUF domain-containing protein</fullName>
    </submittedName>
</protein>
<dbReference type="GO" id="GO:0071949">
    <property type="term" value="F:FAD binding"/>
    <property type="evidence" value="ECO:0007669"/>
    <property type="project" value="InterPro"/>
</dbReference>
<dbReference type="SUPFAM" id="SSF54975">
    <property type="entry name" value="Acylphosphatase/BLUF domain-like"/>
    <property type="match status" value="1"/>
</dbReference>
<dbReference type="PROSITE" id="PS50925">
    <property type="entry name" value="BLUF"/>
    <property type="match status" value="1"/>
</dbReference>
<evidence type="ECO:0000313" key="2">
    <source>
        <dbReference type="EMBL" id="MCI1185985.1"/>
    </source>
</evidence>
<evidence type="ECO:0000259" key="1">
    <source>
        <dbReference type="PROSITE" id="PS50925"/>
    </source>
</evidence>
<dbReference type="InterPro" id="IPR036046">
    <property type="entry name" value="Acylphosphatase-like_dom_sf"/>
</dbReference>
<evidence type="ECO:0000313" key="3">
    <source>
        <dbReference type="Proteomes" id="UP001139193"/>
    </source>
</evidence>
<feature type="domain" description="BLUF" evidence="1">
    <location>
        <begin position="3"/>
        <end position="94"/>
    </location>
</feature>
<dbReference type="GO" id="GO:0009882">
    <property type="term" value="F:blue light photoreceptor activity"/>
    <property type="evidence" value="ECO:0007669"/>
    <property type="project" value="InterPro"/>
</dbReference>
<dbReference type="EMBL" id="JALBGC010000001">
    <property type="protein sequence ID" value="MCI1185985.1"/>
    <property type="molecule type" value="Genomic_DNA"/>
</dbReference>
<dbReference type="RefSeq" id="WP_241934274.1">
    <property type="nucleotide sequence ID" value="NZ_JALBGC010000001.1"/>
</dbReference>
<accession>A0A9X1VCG8</accession>
<proteinExistence type="predicted"/>
<dbReference type="SMART" id="SM01034">
    <property type="entry name" value="BLUF"/>
    <property type="match status" value="1"/>
</dbReference>
<comment type="caution">
    <text evidence="2">The sequence shown here is derived from an EMBL/GenBank/DDBJ whole genome shotgun (WGS) entry which is preliminary data.</text>
</comment>
<dbReference type="Proteomes" id="UP001139193">
    <property type="component" value="Unassembled WGS sequence"/>
</dbReference>
<dbReference type="InterPro" id="IPR007024">
    <property type="entry name" value="BLUF_domain"/>
</dbReference>
<reference evidence="2" key="1">
    <citation type="submission" date="2022-03" db="EMBL/GenBank/DDBJ databases">
        <title>Bacterial whole genome sequence for Hymenobacter sp. DH14.</title>
        <authorList>
            <person name="Le V."/>
        </authorList>
    </citation>
    <scope>NUCLEOTIDE SEQUENCE</scope>
    <source>
        <strain evidence="2">DH14</strain>
    </source>
</reference>
<sequence>MKLQQLVYQSKSTIPFSAEQLETLLRPWRMHNHAQRISGLLLYGDDDIIQVIEGPVENVHALYQTIAADARHYDVITLADGPIPERAFAEWSMGFSALDESRREQLAGYVGPNLAGPGTPVHPGQWPELTALLREFAAHQLS</sequence>